<dbReference type="Proteomes" id="UP000799440">
    <property type="component" value="Unassembled WGS sequence"/>
</dbReference>
<name>A0A6A6V6Z6_9PLEO</name>
<evidence type="ECO:0000256" key="1">
    <source>
        <dbReference type="ARBA" id="ARBA00004389"/>
    </source>
</evidence>
<keyword evidence="6 11" id="KW-0812">Transmembrane</keyword>
<evidence type="ECO:0000256" key="10">
    <source>
        <dbReference type="ARBA" id="ARBA00032062"/>
    </source>
</evidence>
<comment type="similarity">
    <text evidence="3 11">Belongs to the ALG14 family.</text>
</comment>
<evidence type="ECO:0000256" key="8">
    <source>
        <dbReference type="ARBA" id="ARBA00022989"/>
    </source>
</evidence>
<keyword evidence="7 11" id="KW-0256">Endoplasmic reticulum</keyword>
<dbReference type="OrthoDB" id="17098at2759"/>
<evidence type="ECO:0000256" key="7">
    <source>
        <dbReference type="ARBA" id="ARBA00022824"/>
    </source>
</evidence>
<dbReference type="Gene3D" id="3.40.50.2000">
    <property type="entry name" value="Glycogen Phosphorylase B"/>
    <property type="match status" value="1"/>
</dbReference>
<evidence type="ECO:0000256" key="6">
    <source>
        <dbReference type="ARBA" id="ARBA00022692"/>
    </source>
</evidence>
<evidence type="ECO:0000256" key="5">
    <source>
        <dbReference type="ARBA" id="ARBA00017467"/>
    </source>
</evidence>
<dbReference type="GO" id="GO:0006488">
    <property type="term" value="P:dolichol-linked oligosaccharide biosynthetic process"/>
    <property type="evidence" value="ECO:0007669"/>
    <property type="project" value="InterPro"/>
</dbReference>
<feature type="region of interest" description="Disordered" evidence="12">
    <location>
        <begin position="110"/>
        <end position="149"/>
    </location>
</feature>
<keyword evidence="8 11" id="KW-1133">Transmembrane helix</keyword>
<dbReference type="PANTHER" id="PTHR12154:SF4">
    <property type="entry name" value="UDP-N-ACETYLGLUCOSAMINE TRANSFERASE SUBUNIT ALG14 HOMOLOG"/>
    <property type="match status" value="1"/>
</dbReference>
<dbReference type="GO" id="GO:0043541">
    <property type="term" value="C:UDP-N-acetylglucosamine transferase complex"/>
    <property type="evidence" value="ECO:0007669"/>
    <property type="project" value="TreeGrafter"/>
</dbReference>
<dbReference type="GO" id="GO:0031965">
    <property type="term" value="C:nuclear membrane"/>
    <property type="evidence" value="ECO:0007669"/>
    <property type="project" value="UniProtKB-SubCell"/>
</dbReference>
<feature type="compositionally biased region" description="Low complexity" evidence="12">
    <location>
        <begin position="123"/>
        <end position="132"/>
    </location>
</feature>
<keyword evidence="9 11" id="KW-0472">Membrane</keyword>
<gene>
    <name evidence="11" type="primary">ALG14</name>
    <name evidence="13" type="ORF">M011DRAFT_469325</name>
</gene>
<evidence type="ECO:0000313" key="13">
    <source>
        <dbReference type="EMBL" id="KAF2745656.1"/>
    </source>
</evidence>
<evidence type="ECO:0000256" key="12">
    <source>
        <dbReference type="SAM" id="MobiDB-lite"/>
    </source>
</evidence>
<proteinExistence type="inferred from homology"/>
<keyword evidence="14" id="KW-1185">Reference proteome</keyword>
<comment type="function">
    <text evidence="11">Involved in protein N-glycosylation. Essential for the second step of the dolichol-linked oligosaccharide pathway. Anchors the catalytic subunit ALG13 to the ER.</text>
</comment>
<dbReference type="InterPro" id="IPR013969">
    <property type="entry name" value="Oligosacch_biosynth_Alg14"/>
</dbReference>
<feature type="transmembrane region" description="Helical" evidence="11">
    <location>
        <begin position="197"/>
        <end position="216"/>
    </location>
</feature>
<evidence type="ECO:0000256" key="9">
    <source>
        <dbReference type="ARBA" id="ARBA00023136"/>
    </source>
</evidence>
<dbReference type="AlphaFoldDB" id="A0A6A6V6Z6"/>
<comment type="subcellular location">
    <subcellularLocation>
        <location evidence="1 11">Endoplasmic reticulum membrane</location>
        <topology evidence="1 11">Single-pass membrane protein</topology>
    </subcellularLocation>
    <subcellularLocation>
        <location evidence="2">Nucleus membrane</location>
        <topology evidence="2">Single-pass membrane protein</topology>
    </subcellularLocation>
</comment>
<dbReference type="PANTHER" id="PTHR12154">
    <property type="entry name" value="GLYCOSYL TRANSFERASE-RELATED"/>
    <property type="match status" value="1"/>
</dbReference>
<accession>A0A6A6V6Z6</accession>
<sequence length="276" mass="30278">MPAPPPTSLLSLPLLLATFSTLLLAATLRLLAILPRGPFKPPPLRRPPPHTHVLIVLGSGGHTHEMLDLLRDLDTRKYTYRTYVISSGDAFSARRAAEFERALEGKERVRRKAAGVRDKNSRGDVGTQTTQGDGDGSTNEKDIKDTGPPNYIIHTLPRARRIHQSLLTTPLTALYALLSTLRLLLSRTTPPPDLIITNGPATGVIVVFAALILRFFNLRSVDAQGRCKTIYVESFARVTKLSLSGKCLVKVVDRFLVQWKELEGVGGRGEFCGVLV</sequence>
<feature type="transmembrane region" description="Helical" evidence="11">
    <location>
        <begin position="166"/>
        <end position="185"/>
    </location>
</feature>
<evidence type="ECO:0000256" key="2">
    <source>
        <dbReference type="ARBA" id="ARBA00004590"/>
    </source>
</evidence>
<dbReference type="Pfam" id="PF08660">
    <property type="entry name" value="Alg14"/>
    <property type="match status" value="1"/>
</dbReference>
<dbReference type="EMBL" id="MU006581">
    <property type="protein sequence ID" value="KAF2745656.1"/>
    <property type="molecule type" value="Genomic_DNA"/>
</dbReference>
<organism evidence="13 14">
    <name type="scientific">Sporormia fimetaria CBS 119925</name>
    <dbReference type="NCBI Taxonomy" id="1340428"/>
    <lineage>
        <taxon>Eukaryota</taxon>
        <taxon>Fungi</taxon>
        <taxon>Dikarya</taxon>
        <taxon>Ascomycota</taxon>
        <taxon>Pezizomycotina</taxon>
        <taxon>Dothideomycetes</taxon>
        <taxon>Pleosporomycetidae</taxon>
        <taxon>Pleosporales</taxon>
        <taxon>Sporormiaceae</taxon>
        <taxon>Sporormia</taxon>
    </lineage>
</organism>
<feature type="transmembrane region" description="Helical" evidence="11">
    <location>
        <begin position="12"/>
        <end position="32"/>
    </location>
</feature>
<evidence type="ECO:0000256" key="11">
    <source>
        <dbReference type="RuleBase" id="RU362127"/>
    </source>
</evidence>
<evidence type="ECO:0000313" key="14">
    <source>
        <dbReference type="Proteomes" id="UP000799440"/>
    </source>
</evidence>
<comment type="subunit">
    <text evidence="4 11">Heterodimer with ALG13 to form a functional enzyme.</text>
</comment>
<evidence type="ECO:0000256" key="4">
    <source>
        <dbReference type="ARBA" id="ARBA00011335"/>
    </source>
</evidence>
<protein>
    <recommendedName>
        <fullName evidence="5 11">UDP-N-acetylglucosamine transferase subunit ALG14</fullName>
    </recommendedName>
    <alternativeName>
        <fullName evidence="10 11">Asparagine-linked glycosylation protein 14</fullName>
    </alternativeName>
</protein>
<reference evidence="13" key="1">
    <citation type="journal article" date="2020" name="Stud. Mycol.">
        <title>101 Dothideomycetes genomes: a test case for predicting lifestyles and emergence of pathogens.</title>
        <authorList>
            <person name="Haridas S."/>
            <person name="Albert R."/>
            <person name="Binder M."/>
            <person name="Bloem J."/>
            <person name="Labutti K."/>
            <person name="Salamov A."/>
            <person name="Andreopoulos B."/>
            <person name="Baker S."/>
            <person name="Barry K."/>
            <person name="Bills G."/>
            <person name="Bluhm B."/>
            <person name="Cannon C."/>
            <person name="Castanera R."/>
            <person name="Culley D."/>
            <person name="Daum C."/>
            <person name="Ezra D."/>
            <person name="Gonzalez J."/>
            <person name="Henrissat B."/>
            <person name="Kuo A."/>
            <person name="Liang C."/>
            <person name="Lipzen A."/>
            <person name="Lutzoni F."/>
            <person name="Magnuson J."/>
            <person name="Mondo S."/>
            <person name="Nolan M."/>
            <person name="Ohm R."/>
            <person name="Pangilinan J."/>
            <person name="Park H.-J."/>
            <person name="Ramirez L."/>
            <person name="Alfaro M."/>
            <person name="Sun H."/>
            <person name="Tritt A."/>
            <person name="Yoshinaga Y."/>
            <person name="Zwiers L.-H."/>
            <person name="Turgeon B."/>
            <person name="Goodwin S."/>
            <person name="Spatafora J."/>
            <person name="Crous P."/>
            <person name="Grigoriev I."/>
        </authorList>
    </citation>
    <scope>NUCLEOTIDE SEQUENCE</scope>
    <source>
        <strain evidence="13">CBS 119925</strain>
    </source>
</reference>
<comment type="caution">
    <text evidence="11">Lacks conserved residue(s) required for the propagation of feature annotation.</text>
</comment>
<dbReference type="GO" id="GO:0004577">
    <property type="term" value="F:N-acetylglucosaminyldiphosphodolichol N-acetylglucosaminyltransferase activity"/>
    <property type="evidence" value="ECO:0007669"/>
    <property type="project" value="TreeGrafter"/>
</dbReference>
<evidence type="ECO:0000256" key="3">
    <source>
        <dbReference type="ARBA" id="ARBA00009731"/>
    </source>
</evidence>